<dbReference type="EMBL" id="JABTTQ020001228">
    <property type="protein sequence ID" value="KAK6133162.1"/>
    <property type="molecule type" value="Genomic_DNA"/>
</dbReference>
<dbReference type="SMART" id="SM00505">
    <property type="entry name" value="Knot1"/>
    <property type="match status" value="1"/>
</dbReference>
<evidence type="ECO:0000313" key="7">
    <source>
        <dbReference type="EMBL" id="KAK6133162.1"/>
    </source>
</evidence>
<keyword evidence="4" id="KW-1015">Disulfide bond</keyword>
<dbReference type="PANTHER" id="PTHR33147:SF130">
    <property type="entry name" value="DEFENSIN-LIKE PROTEIN 1"/>
    <property type="match status" value="1"/>
</dbReference>
<feature type="chain" id="PRO_5045633071" description="Knottins-like domain-containing protein" evidence="5">
    <location>
        <begin position="24"/>
        <end position="83"/>
    </location>
</feature>
<sequence>MGSSKVVFAFLLLLILLFATLEEEELGGNILKVEGRMCESQSHGFKGQCWSDHNCRMVCRNEHFPGGRCRGFRKRCFCTRPCA</sequence>
<organism evidence="7 8">
    <name type="scientific">Rehmannia glutinosa</name>
    <name type="common">Chinese foxglove</name>
    <dbReference type="NCBI Taxonomy" id="99300"/>
    <lineage>
        <taxon>Eukaryota</taxon>
        <taxon>Viridiplantae</taxon>
        <taxon>Streptophyta</taxon>
        <taxon>Embryophyta</taxon>
        <taxon>Tracheophyta</taxon>
        <taxon>Spermatophyta</taxon>
        <taxon>Magnoliopsida</taxon>
        <taxon>eudicotyledons</taxon>
        <taxon>Gunneridae</taxon>
        <taxon>Pentapetalae</taxon>
        <taxon>asterids</taxon>
        <taxon>lamiids</taxon>
        <taxon>Lamiales</taxon>
        <taxon>Orobanchaceae</taxon>
        <taxon>Rehmannieae</taxon>
        <taxon>Rehmannia</taxon>
    </lineage>
</organism>
<dbReference type="InterPro" id="IPR008176">
    <property type="entry name" value="Defensin_plant"/>
</dbReference>
<name>A0ABR0VE35_REHGL</name>
<reference evidence="7 8" key="1">
    <citation type="journal article" date="2021" name="Comput. Struct. Biotechnol. J.">
        <title>De novo genome assembly of the potent medicinal plant Rehmannia glutinosa using nanopore technology.</title>
        <authorList>
            <person name="Ma L."/>
            <person name="Dong C."/>
            <person name="Song C."/>
            <person name="Wang X."/>
            <person name="Zheng X."/>
            <person name="Niu Y."/>
            <person name="Chen S."/>
            <person name="Feng W."/>
        </authorList>
    </citation>
    <scope>NUCLEOTIDE SEQUENCE [LARGE SCALE GENOMIC DNA]</scope>
    <source>
        <strain evidence="7">DH-2019</strain>
    </source>
</reference>
<evidence type="ECO:0000313" key="8">
    <source>
        <dbReference type="Proteomes" id="UP001318860"/>
    </source>
</evidence>
<keyword evidence="3 5" id="KW-0732">Signal</keyword>
<evidence type="ECO:0000256" key="5">
    <source>
        <dbReference type="SAM" id="SignalP"/>
    </source>
</evidence>
<dbReference type="InterPro" id="IPR003614">
    <property type="entry name" value="Knottins"/>
</dbReference>
<keyword evidence="8" id="KW-1185">Reference proteome</keyword>
<dbReference type="PANTHER" id="PTHR33147">
    <property type="entry name" value="DEFENSIN-LIKE PROTEIN 1"/>
    <property type="match status" value="1"/>
</dbReference>
<dbReference type="SUPFAM" id="SSF57095">
    <property type="entry name" value="Scorpion toxin-like"/>
    <property type="match status" value="1"/>
</dbReference>
<dbReference type="Gene3D" id="3.30.30.10">
    <property type="entry name" value="Knottin, scorpion toxin-like"/>
    <property type="match status" value="1"/>
</dbReference>
<gene>
    <name evidence="7" type="ORF">DH2020_033100</name>
</gene>
<feature type="signal peptide" evidence="5">
    <location>
        <begin position="1"/>
        <end position="23"/>
    </location>
</feature>
<dbReference type="PRINTS" id="PR00288">
    <property type="entry name" value="PUROTHIONIN"/>
</dbReference>
<evidence type="ECO:0000256" key="2">
    <source>
        <dbReference type="ARBA" id="ARBA00022525"/>
    </source>
</evidence>
<proteinExistence type="predicted"/>
<evidence type="ECO:0000256" key="1">
    <source>
        <dbReference type="ARBA" id="ARBA00004613"/>
    </source>
</evidence>
<evidence type="ECO:0000256" key="4">
    <source>
        <dbReference type="ARBA" id="ARBA00023157"/>
    </source>
</evidence>
<dbReference type="Proteomes" id="UP001318860">
    <property type="component" value="Unassembled WGS sequence"/>
</dbReference>
<protein>
    <recommendedName>
        <fullName evidence="6">Knottins-like domain-containing protein</fullName>
    </recommendedName>
</protein>
<dbReference type="PROSITE" id="PS00940">
    <property type="entry name" value="GAMMA_THIONIN"/>
    <property type="match status" value="1"/>
</dbReference>
<comment type="caution">
    <text evidence="7">The sequence shown here is derived from an EMBL/GenBank/DDBJ whole genome shotgun (WGS) entry which is preliminary data.</text>
</comment>
<evidence type="ECO:0000256" key="3">
    <source>
        <dbReference type="ARBA" id="ARBA00022729"/>
    </source>
</evidence>
<keyword evidence="2" id="KW-0964">Secreted</keyword>
<dbReference type="InterPro" id="IPR036574">
    <property type="entry name" value="Scorpion_toxin-like_sf"/>
</dbReference>
<dbReference type="Pfam" id="PF00304">
    <property type="entry name" value="Gamma-thionin"/>
    <property type="match status" value="1"/>
</dbReference>
<dbReference type="CDD" id="cd00107">
    <property type="entry name" value="Knot1"/>
    <property type="match status" value="1"/>
</dbReference>
<accession>A0ABR0VE35</accession>
<evidence type="ECO:0000259" key="6">
    <source>
        <dbReference type="SMART" id="SM00505"/>
    </source>
</evidence>
<comment type="subcellular location">
    <subcellularLocation>
        <location evidence="1">Secreted</location>
    </subcellularLocation>
</comment>
<feature type="domain" description="Knottins-like" evidence="6">
    <location>
        <begin position="37"/>
        <end position="82"/>
    </location>
</feature>